<dbReference type="AlphaFoldDB" id="I4DBD6"/>
<sequence>MKFILFYFFALTILLLFNYGAHAKKKIACELYEGKDHEFPNAFIPMPLGK</sequence>
<organism evidence="1 2">
    <name type="scientific">Desulfosporosinus acidiphilus (strain DSM 22704 / JCM 16185 / SJ4)</name>
    <dbReference type="NCBI Taxonomy" id="646529"/>
    <lineage>
        <taxon>Bacteria</taxon>
        <taxon>Bacillati</taxon>
        <taxon>Bacillota</taxon>
        <taxon>Clostridia</taxon>
        <taxon>Eubacteriales</taxon>
        <taxon>Desulfitobacteriaceae</taxon>
        <taxon>Desulfosporosinus</taxon>
    </lineage>
</organism>
<evidence type="ECO:0000313" key="2">
    <source>
        <dbReference type="Proteomes" id="UP000002892"/>
    </source>
</evidence>
<dbReference type="Proteomes" id="UP000002892">
    <property type="component" value="Chromosome"/>
</dbReference>
<proteinExistence type="predicted"/>
<protein>
    <submittedName>
        <fullName evidence="1">Uncharacterized protein</fullName>
    </submittedName>
</protein>
<reference evidence="1 2" key="1">
    <citation type="journal article" date="2012" name="J. Bacteriol.">
        <title>Complete genome sequences of Desulfosporosinus orientis DSM765T, Desulfosporosinus youngiae DSM17734T, Desulfosporosinus meridiei DSM13257T, and Desulfosporosinus acidiphilus DSM22704T.</title>
        <authorList>
            <person name="Pester M."/>
            <person name="Brambilla E."/>
            <person name="Alazard D."/>
            <person name="Rattei T."/>
            <person name="Weinmaier T."/>
            <person name="Han J."/>
            <person name="Lucas S."/>
            <person name="Lapidus A."/>
            <person name="Cheng J.F."/>
            <person name="Goodwin L."/>
            <person name="Pitluck S."/>
            <person name="Peters L."/>
            <person name="Ovchinnikova G."/>
            <person name="Teshima H."/>
            <person name="Detter J.C."/>
            <person name="Han C.S."/>
            <person name="Tapia R."/>
            <person name="Land M.L."/>
            <person name="Hauser L."/>
            <person name="Kyrpides N.C."/>
            <person name="Ivanova N.N."/>
            <person name="Pagani I."/>
            <person name="Huntmann M."/>
            <person name="Wei C.L."/>
            <person name="Davenport K.W."/>
            <person name="Daligault H."/>
            <person name="Chain P.S."/>
            <person name="Chen A."/>
            <person name="Mavromatis K."/>
            <person name="Markowitz V."/>
            <person name="Szeto E."/>
            <person name="Mikhailova N."/>
            <person name="Pati A."/>
            <person name="Wagner M."/>
            <person name="Woyke T."/>
            <person name="Ollivier B."/>
            <person name="Klenk H.P."/>
            <person name="Spring S."/>
            <person name="Loy A."/>
        </authorList>
    </citation>
    <scope>NUCLEOTIDE SEQUENCE [LARGE SCALE GENOMIC DNA]</scope>
    <source>
        <strain evidence="2">DSM 22704 / JCM 16185 / SJ4</strain>
    </source>
</reference>
<dbReference type="HOGENOM" id="CLU_3117079_0_0_9"/>
<dbReference type="EMBL" id="CP003639">
    <property type="protein sequence ID" value="AFM43110.1"/>
    <property type="molecule type" value="Genomic_DNA"/>
</dbReference>
<dbReference type="STRING" id="646529.Desaci_4253"/>
<evidence type="ECO:0000313" key="1">
    <source>
        <dbReference type="EMBL" id="AFM43110.1"/>
    </source>
</evidence>
<dbReference type="RefSeq" id="WP_014829096.1">
    <property type="nucleotide sequence ID" value="NC_018068.1"/>
</dbReference>
<gene>
    <name evidence="1" type="ordered locus">Desaci_4253</name>
</gene>
<keyword evidence="2" id="KW-1185">Reference proteome</keyword>
<name>I4DBD6_DESAJ</name>
<dbReference type="KEGG" id="dai:Desaci_4253"/>
<accession>I4DBD6</accession>